<proteinExistence type="predicted"/>
<gene>
    <name evidence="1" type="ORF">RHMOL_Rhmol11G0216600</name>
</gene>
<evidence type="ECO:0000313" key="1">
    <source>
        <dbReference type="EMBL" id="KAI8532467.1"/>
    </source>
</evidence>
<organism evidence="1 2">
    <name type="scientific">Rhododendron molle</name>
    <name type="common">Chinese azalea</name>
    <name type="synonym">Azalea mollis</name>
    <dbReference type="NCBI Taxonomy" id="49168"/>
    <lineage>
        <taxon>Eukaryota</taxon>
        <taxon>Viridiplantae</taxon>
        <taxon>Streptophyta</taxon>
        <taxon>Embryophyta</taxon>
        <taxon>Tracheophyta</taxon>
        <taxon>Spermatophyta</taxon>
        <taxon>Magnoliopsida</taxon>
        <taxon>eudicotyledons</taxon>
        <taxon>Gunneridae</taxon>
        <taxon>Pentapetalae</taxon>
        <taxon>asterids</taxon>
        <taxon>Ericales</taxon>
        <taxon>Ericaceae</taxon>
        <taxon>Ericoideae</taxon>
        <taxon>Rhodoreae</taxon>
        <taxon>Rhododendron</taxon>
    </lineage>
</organism>
<name>A0ACC0LVX6_RHOML</name>
<dbReference type="EMBL" id="CM046398">
    <property type="protein sequence ID" value="KAI8532467.1"/>
    <property type="molecule type" value="Genomic_DNA"/>
</dbReference>
<protein>
    <submittedName>
        <fullName evidence="1">Uncharacterized protein</fullName>
    </submittedName>
</protein>
<sequence length="250" mass="28046">MFHGFADGIAFFLAPDGSNCTAGGAMGLPLDPVTILPSSPFVVVEFDTFQNGGVDPVGMSPVTHVGINVNYLKSNVTAVWYCNILQGIENEAWIRGFLSELNSHIAVKRISKGSKQRIKEYAMEVMIISRLRHRNLAQLIGWWHEKKKLLLVYEFIENGNLDFHLFKRKSLLTWGTKYKIAQGLASALLYLHEEWEQCVVHRDIKLSNVMLDSNFNAKFGDFGLARLVDHAKGSQTSVLAGTLGYLRPEY</sequence>
<evidence type="ECO:0000313" key="2">
    <source>
        <dbReference type="Proteomes" id="UP001062846"/>
    </source>
</evidence>
<keyword evidence="2" id="KW-1185">Reference proteome</keyword>
<dbReference type="Proteomes" id="UP001062846">
    <property type="component" value="Chromosome 11"/>
</dbReference>
<reference evidence="1" key="1">
    <citation type="submission" date="2022-02" db="EMBL/GenBank/DDBJ databases">
        <title>Plant Genome Project.</title>
        <authorList>
            <person name="Zhang R.-G."/>
        </authorList>
    </citation>
    <scope>NUCLEOTIDE SEQUENCE</scope>
    <source>
        <strain evidence="1">AT1</strain>
    </source>
</reference>
<accession>A0ACC0LVX6</accession>
<comment type="caution">
    <text evidence="1">The sequence shown here is derived from an EMBL/GenBank/DDBJ whole genome shotgun (WGS) entry which is preliminary data.</text>
</comment>